<evidence type="ECO:0000313" key="6">
    <source>
        <dbReference type="Proteomes" id="UP000315215"/>
    </source>
</evidence>
<evidence type="ECO:0000259" key="3">
    <source>
        <dbReference type="Pfam" id="PF10079"/>
    </source>
</evidence>
<evidence type="ECO:0000259" key="4">
    <source>
        <dbReference type="Pfam" id="PF24850"/>
    </source>
</evidence>
<evidence type="ECO:0000256" key="2">
    <source>
        <dbReference type="HAMAP-Rule" id="MF_01867"/>
    </source>
</evidence>
<dbReference type="AlphaFoldDB" id="A0A516KFA9"/>
<feature type="domain" description="Bacillithiol biosynthesis BshC N-terminal Rossmann-like" evidence="3">
    <location>
        <begin position="1"/>
        <end position="379"/>
    </location>
</feature>
<gene>
    <name evidence="2 5" type="primary">bshC</name>
    <name evidence="5" type="ORF">FN924_07830</name>
</gene>
<dbReference type="EC" id="6.-.-.-" evidence="2"/>
<protein>
    <recommendedName>
        <fullName evidence="2">Putative cysteine ligase BshC</fullName>
        <ecNumber evidence="2">6.-.-.-</ecNumber>
    </recommendedName>
</protein>
<dbReference type="RefSeq" id="WP_143893315.1">
    <property type="nucleotide sequence ID" value="NZ_CP041666.1"/>
</dbReference>
<name>A0A516KFA9_9BACI</name>
<dbReference type="KEGG" id="aqt:FN924_07830"/>
<comment type="function">
    <text evidence="2">Involved in bacillithiol (BSH) biosynthesis. May catalyze the last step of the pathway, the addition of cysteine to glucosamine malate (GlcN-Mal) to generate BSH.</text>
</comment>
<dbReference type="Pfam" id="PF10079">
    <property type="entry name" value="Rossmann-like_BshC"/>
    <property type="match status" value="1"/>
</dbReference>
<dbReference type="PIRSF" id="PIRSF012535">
    <property type="entry name" value="UCP012535"/>
    <property type="match status" value="1"/>
</dbReference>
<dbReference type="NCBIfam" id="TIGR03998">
    <property type="entry name" value="thiol_BshC"/>
    <property type="match status" value="1"/>
</dbReference>
<dbReference type="OrthoDB" id="9765151at2"/>
<reference evidence="5 6" key="1">
    <citation type="submission" date="2019-07" db="EMBL/GenBank/DDBJ databases">
        <authorList>
            <person name="Li J."/>
        </authorList>
    </citation>
    <scope>NUCLEOTIDE SEQUENCE [LARGE SCALE GENOMIC DNA]</scope>
    <source>
        <strain evidence="5 6">TKL69</strain>
    </source>
</reference>
<dbReference type="HAMAP" id="MF_01867">
    <property type="entry name" value="BshC"/>
    <property type="match status" value="1"/>
</dbReference>
<proteinExistence type="inferred from homology"/>
<dbReference type="InterPro" id="IPR055398">
    <property type="entry name" value="Rossmann-like_BshC"/>
</dbReference>
<comment type="similarity">
    <text evidence="2">Belongs to the BshC family.</text>
</comment>
<keyword evidence="1 2" id="KW-0436">Ligase</keyword>
<dbReference type="InterPro" id="IPR055399">
    <property type="entry name" value="CC_BshC"/>
</dbReference>
<dbReference type="EMBL" id="CP041666">
    <property type="protein sequence ID" value="QDP40084.1"/>
    <property type="molecule type" value="Genomic_DNA"/>
</dbReference>
<organism evidence="5 6">
    <name type="scientific">Radiobacillus deserti</name>
    <dbReference type="NCBI Taxonomy" id="2594883"/>
    <lineage>
        <taxon>Bacteria</taxon>
        <taxon>Bacillati</taxon>
        <taxon>Bacillota</taxon>
        <taxon>Bacilli</taxon>
        <taxon>Bacillales</taxon>
        <taxon>Bacillaceae</taxon>
        <taxon>Radiobacillus</taxon>
    </lineage>
</organism>
<sequence>MWIDPIKLQNQNNLIQDYRTNKKDILDFFDYAPHDPETFLNRLDELKNRSFKREELVPILMEINKEWNASEETLNNIKRLKNEDSVVVIGGQQAGLLTGPLYTIHKIISIIYLARKQEELLKVPVIPVFWIAGEDHDYDEINHVMMPLQDRMKKYRTLQQVHQKKAISEQSLDKNKTKQWLEMVFATLQETEYTASLFAFCYSLVDESETFVDFFARLIFYLFENEGLVLVDSNDKRIRKLESDYFVQMIERQPSISDAVHQSLQKLQQKGYSVSLDAAEDDGHLFLQVNGERILLIREGAEWVGKQGECRYSHAELIEIAKQTPELLSNNVVTRPLMQELVFPSIAFLGGPGEVAYWSALKQVFHSFDIKMPPVLTRLSFTLIDHKLKKLLEKRLVQASAAVNNGVLHEKANWLASQASPPIEQVVDQVKLAIERNHAPLREIAKNMRADLGELAEKNLFHVFREVEFLEDRLARAFEEKHQHVLHEYDTIHVALHPEGGLQERLWNVLPYLNKYGKEFILDMLQQDYDFGKEHYLVYL</sequence>
<feature type="domain" description="Bacillithiol biosynthesis BshC C-terminal coiled-coil" evidence="4">
    <location>
        <begin position="381"/>
        <end position="540"/>
    </location>
</feature>
<dbReference type="Proteomes" id="UP000315215">
    <property type="component" value="Chromosome"/>
</dbReference>
<accession>A0A516KFA9</accession>
<evidence type="ECO:0000256" key="1">
    <source>
        <dbReference type="ARBA" id="ARBA00022598"/>
    </source>
</evidence>
<dbReference type="InterPro" id="IPR011199">
    <property type="entry name" value="Bacillithiol_biosynth_BshC"/>
</dbReference>
<dbReference type="Pfam" id="PF24850">
    <property type="entry name" value="CC_BshC"/>
    <property type="match status" value="1"/>
</dbReference>
<evidence type="ECO:0000313" key="5">
    <source>
        <dbReference type="EMBL" id="QDP40084.1"/>
    </source>
</evidence>
<dbReference type="GO" id="GO:0016874">
    <property type="term" value="F:ligase activity"/>
    <property type="evidence" value="ECO:0007669"/>
    <property type="project" value="UniProtKB-UniRule"/>
</dbReference>
<keyword evidence="6" id="KW-1185">Reference proteome</keyword>